<evidence type="ECO:0000313" key="2">
    <source>
        <dbReference type="Proteomes" id="UP001148838"/>
    </source>
</evidence>
<name>A0ABQ8SQ11_PERAM</name>
<accession>A0ABQ8SQ11</accession>
<keyword evidence="2" id="KW-1185">Reference proteome</keyword>
<dbReference type="Proteomes" id="UP001148838">
    <property type="component" value="Unassembled WGS sequence"/>
</dbReference>
<organism evidence="1 2">
    <name type="scientific">Periplaneta americana</name>
    <name type="common">American cockroach</name>
    <name type="synonym">Blatta americana</name>
    <dbReference type="NCBI Taxonomy" id="6978"/>
    <lineage>
        <taxon>Eukaryota</taxon>
        <taxon>Metazoa</taxon>
        <taxon>Ecdysozoa</taxon>
        <taxon>Arthropoda</taxon>
        <taxon>Hexapoda</taxon>
        <taxon>Insecta</taxon>
        <taxon>Pterygota</taxon>
        <taxon>Neoptera</taxon>
        <taxon>Polyneoptera</taxon>
        <taxon>Dictyoptera</taxon>
        <taxon>Blattodea</taxon>
        <taxon>Blattoidea</taxon>
        <taxon>Blattidae</taxon>
        <taxon>Blattinae</taxon>
        <taxon>Periplaneta</taxon>
    </lineage>
</organism>
<gene>
    <name evidence="1" type="ORF">ANN_18649</name>
</gene>
<dbReference type="EMBL" id="JAJSOF020000023">
    <property type="protein sequence ID" value="KAJ4436023.1"/>
    <property type="molecule type" value="Genomic_DNA"/>
</dbReference>
<evidence type="ECO:0000313" key="1">
    <source>
        <dbReference type="EMBL" id="KAJ4436023.1"/>
    </source>
</evidence>
<comment type="caution">
    <text evidence="1">The sequence shown here is derived from an EMBL/GenBank/DDBJ whole genome shotgun (WGS) entry which is preliminary data.</text>
</comment>
<protein>
    <submittedName>
        <fullName evidence="1">Uncharacterized protein</fullName>
    </submittedName>
</protein>
<sequence length="235" mass="26909">MVGLYEGGNEPPGSLKAIFYPIRKDNNYDENCFTKYGLSTLHVARNGPEVHSASYKIEYRVKGGQSMVPTTPPQSSAEAMESMGALPPCPQVHSWHVIIIIISADVRIMRLDLQFKLTDLQCDIRRCARRKVGQSPRKCLDGIRTRNVLSLCLRRRNEVKVEGKTTRDSSSSYRAPRLVCQWQSGEVNQKPELQMFSLGPCFVFVEKEWVVYHRVRLYFVARLRYNTVICGWYGT</sequence>
<reference evidence="1 2" key="1">
    <citation type="journal article" date="2022" name="Allergy">
        <title>Genome assembly and annotation of Periplaneta americana reveal a comprehensive cockroach allergen profile.</title>
        <authorList>
            <person name="Wang L."/>
            <person name="Xiong Q."/>
            <person name="Saelim N."/>
            <person name="Wang L."/>
            <person name="Nong W."/>
            <person name="Wan A.T."/>
            <person name="Shi M."/>
            <person name="Liu X."/>
            <person name="Cao Q."/>
            <person name="Hui J.H.L."/>
            <person name="Sookrung N."/>
            <person name="Leung T.F."/>
            <person name="Tungtrongchitr A."/>
            <person name="Tsui S.K.W."/>
        </authorList>
    </citation>
    <scope>NUCLEOTIDE SEQUENCE [LARGE SCALE GENOMIC DNA]</scope>
    <source>
        <strain evidence="1">PWHHKU_190912</strain>
    </source>
</reference>
<feature type="non-terminal residue" evidence="1">
    <location>
        <position position="235"/>
    </location>
</feature>
<proteinExistence type="predicted"/>